<gene>
    <name evidence="13" type="ORF">DFA_09407</name>
</gene>
<keyword evidence="5" id="KW-0677">Repeat</keyword>
<keyword evidence="3" id="KW-0808">Transferase</keyword>
<keyword evidence="7" id="KW-0833">Ubl conjugation pathway</keyword>
<dbReference type="CDD" id="cd20336">
    <property type="entry name" value="Rcat_RBR"/>
    <property type="match status" value="1"/>
</dbReference>
<dbReference type="Pfam" id="PF22191">
    <property type="entry name" value="IBR_1"/>
    <property type="match status" value="1"/>
</dbReference>
<dbReference type="PROSITE" id="PS51873">
    <property type="entry name" value="TRIAD"/>
    <property type="match status" value="1"/>
</dbReference>
<comment type="catalytic activity">
    <reaction evidence="1">
        <text>[E2 ubiquitin-conjugating enzyme]-S-ubiquitinyl-L-cysteine + [acceptor protein]-L-lysine = [E2 ubiquitin-conjugating enzyme]-L-cysteine + [acceptor protein]-N(6)-ubiquitinyl-L-lysine.</text>
        <dbReference type="EC" id="2.3.2.31"/>
    </reaction>
</comment>
<dbReference type="AlphaFoldDB" id="F4Q7J4"/>
<feature type="domain" description="RING-type" evidence="12">
    <location>
        <begin position="337"/>
        <end position="553"/>
    </location>
</feature>
<dbReference type="PROSITE" id="PS50089">
    <property type="entry name" value="ZF_RING_2"/>
    <property type="match status" value="1"/>
</dbReference>
<dbReference type="OrthoDB" id="20451at2759"/>
<dbReference type="InterPro" id="IPR044066">
    <property type="entry name" value="TRIAD_supradom"/>
</dbReference>
<dbReference type="SMART" id="SM00647">
    <property type="entry name" value="IBR"/>
    <property type="match status" value="1"/>
</dbReference>
<evidence type="ECO:0000256" key="2">
    <source>
        <dbReference type="ARBA" id="ARBA00012251"/>
    </source>
</evidence>
<dbReference type="Gene3D" id="1.20.120.1750">
    <property type="match status" value="1"/>
</dbReference>
<evidence type="ECO:0000259" key="11">
    <source>
        <dbReference type="PROSITE" id="PS50089"/>
    </source>
</evidence>
<dbReference type="GO" id="GO:0008270">
    <property type="term" value="F:zinc ion binding"/>
    <property type="evidence" value="ECO:0007669"/>
    <property type="project" value="UniProtKB-KW"/>
</dbReference>
<sequence>MASHKQTQSLYVECQFPDIRKRIYVSLVDENIFQSVVVQQDWTLKCLLNYLKSSFKVSDSIKYVSLFTTDKVMITSLDVLVHNQVLRLTPGIETPIIPYVIQQQQPEKKQPTSTLIHDRSEVDHSDDNKSLYDLSYDCKNPFLDIFYELKRQYKHLIQIGESKPYTATLYLASHCDRTDSSAWIVFKNDMQPDQFTYSIHMASAIALEYRLKQNFKNLTSVYQLPQVLEAVMLTFQDYYQKAPGNAKYPAYMDGELVSFFPSDYIEVNSITKSQFILECKEIENKISQSLGVCQSIIKNLLFKFKLSSIKCTGYINKNLKGHLDKNDVRHLKFIDTDGQSCPICFDDDLTVDQIVQLACGHYMCTPCFTQFIDTEVEHGLGNGFPIQCPDVHCPLIIDSSTISATLTKSNLFENFKTQLFRDYKISSGSPQCAVKNCKHMILNNPDLQLVLPFSGCTCQSTLCYHCGASAYHWPHYCKGNLNELFNEDLETIKYLLATSTLCPSCQYPVQKTTGCNHIKCGICNTDFCYVCGLKYVNGGHPLINGAYGCPGDQRRKLLIAKGVEKSVGLKASTLLALHGNPDSPARFLIVQFQEFSKSLEGNFARKDYQGIKEKADYCVSLFKEYLEEKLKKNGKRRKEIVDEIQKCTHAIASRFQIKKNGHSHIEPHVDDRIKIKTVSCTLSINGVLDEGINLFVKTNMSEWKIDILESLGLSMTKDNESKFTNYLNKMIIYNLGGNIIKSSRHVVLGERIFIALQGEDYLDPQIPNENEISPRPSSSPTGSSSNKKRSNKRSSSPPPPPPPSSSPSNIYQELEDLRSNPIYRDAAVYNNEEDEQLALLRLQVNGELKHLLVDQEHGDSDDDDIADQWEDCFDQGEEEDWELIEQLEQIKQMEKMEKMKQEKTNHHEFQVDALGWQVFPAIPSSPSRPLSIPCGLSATKKNISTNHNHLEDFLDDDFLEKYDSVIENFEKVHKKLLYPLPPWN</sequence>
<dbReference type="EC" id="2.3.2.31" evidence="2"/>
<dbReference type="STRING" id="1054147.F4Q7J4"/>
<evidence type="ECO:0000256" key="7">
    <source>
        <dbReference type="ARBA" id="ARBA00022786"/>
    </source>
</evidence>
<keyword evidence="8" id="KW-0862">Zinc</keyword>
<dbReference type="GO" id="GO:0061630">
    <property type="term" value="F:ubiquitin protein ligase activity"/>
    <property type="evidence" value="ECO:0007669"/>
    <property type="project" value="UniProtKB-EC"/>
</dbReference>
<dbReference type="InterPro" id="IPR013083">
    <property type="entry name" value="Znf_RING/FYVE/PHD"/>
</dbReference>
<keyword evidence="6 9" id="KW-0863">Zinc-finger</keyword>
<dbReference type="PANTHER" id="PTHR11685">
    <property type="entry name" value="RBR FAMILY RING FINGER AND IBR DOMAIN-CONTAINING"/>
    <property type="match status" value="1"/>
</dbReference>
<reference evidence="14" key="1">
    <citation type="journal article" date="2011" name="Genome Res.">
        <title>Phylogeny-wide analysis of social amoeba genomes highlights ancient origins for complex intercellular communication.</title>
        <authorList>
            <person name="Heidel A.J."/>
            <person name="Lawal H.M."/>
            <person name="Felder M."/>
            <person name="Schilde C."/>
            <person name="Helps N.R."/>
            <person name="Tunggal B."/>
            <person name="Rivero F."/>
            <person name="John U."/>
            <person name="Schleicher M."/>
            <person name="Eichinger L."/>
            <person name="Platzer M."/>
            <person name="Noegel A.A."/>
            <person name="Schaap P."/>
            <person name="Gloeckner G."/>
        </authorList>
    </citation>
    <scope>NUCLEOTIDE SEQUENCE [LARGE SCALE GENOMIC DNA]</scope>
    <source>
        <strain evidence="14">SH3</strain>
    </source>
</reference>
<dbReference type="InterPro" id="IPR001841">
    <property type="entry name" value="Znf_RING"/>
</dbReference>
<dbReference type="RefSeq" id="XP_004354760.1">
    <property type="nucleotide sequence ID" value="XM_004354708.1"/>
</dbReference>
<evidence type="ECO:0000256" key="8">
    <source>
        <dbReference type="ARBA" id="ARBA00022833"/>
    </source>
</evidence>
<keyword evidence="4" id="KW-0479">Metal-binding</keyword>
<dbReference type="GeneID" id="14868265"/>
<feature type="compositionally biased region" description="Pro residues" evidence="10">
    <location>
        <begin position="796"/>
        <end position="805"/>
    </location>
</feature>
<dbReference type="EMBL" id="GL883024">
    <property type="protein sequence ID" value="EGG16376.1"/>
    <property type="molecule type" value="Genomic_DNA"/>
</dbReference>
<evidence type="ECO:0000256" key="10">
    <source>
        <dbReference type="SAM" id="MobiDB-lite"/>
    </source>
</evidence>
<organism evidence="13 14">
    <name type="scientific">Cavenderia fasciculata</name>
    <name type="common">Slime mold</name>
    <name type="synonym">Dictyostelium fasciculatum</name>
    <dbReference type="NCBI Taxonomy" id="261658"/>
    <lineage>
        <taxon>Eukaryota</taxon>
        <taxon>Amoebozoa</taxon>
        <taxon>Evosea</taxon>
        <taxon>Eumycetozoa</taxon>
        <taxon>Dictyostelia</taxon>
        <taxon>Acytosteliales</taxon>
        <taxon>Cavenderiaceae</taxon>
        <taxon>Cavenderia</taxon>
    </lineage>
</organism>
<evidence type="ECO:0000256" key="1">
    <source>
        <dbReference type="ARBA" id="ARBA00001798"/>
    </source>
</evidence>
<name>F4Q7J4_CACFS</name>
<protein>
    <recommendedName>
        <fullName evidence="2">RBR-type E3 ubiquitin transferase</fullName>
        <ecNumber evidence="2">2.3.2.31</ecNumber>
    </recommendedName>
</protein>
<dbReference type="KEGG" id="dfa:DFA_09407"/>
<evidence type="ECO:0000256" key="3">
    <source>
        <dbReference type="ARBA" id="ARBA00022679"/>
    </source>
</evidence>
<dbReference type="InterPro" id="IPR002867">
    <property type="entry name" value="IBR_dom"/>
</dbReference>
<dbReference type="OMA" id="NITERTY"/>
<dbReference type="SUPFAM" id="SSF57850">
    <property type="entry name" value="RING/U-box"/>
    <property type="match status" value="2"/>
</dbReference>
<dbReference type="SMART" id="SM00184">
    <property type="entry name" value="RING"/>
    <property type="match status" value="2"/>
</dbReference>
<evidence type="ECO:0000256" key="9">
    <source>
        <dbReference type="PROSITE-ProRule" id="PRU00175"/>
    </source>
</evidence>
<evidence type="ECO:0000313" key="13">
    <source>
        <dbReference type="EMBL" id="EGG16376.1"/>
    </source>
</evidence>
<dbReference type="Gene3D" id="3.30.40.10">
    <property type="entry name" value="Zinc/RING finger domain, C3HC4 (zinc finger)"/>
    <property type="match status" value="1"/>
</dbReference>
<proteinExistence type="predicted"/>
<evidence type="ECO:0000259" key="12">
    <source>
        <dbReference type="PROSITE" id="PS51873"/>
    </source>
</evidence>
<dbReference type="GO" id="GO:0016567">
    <property type="term" value="P:protein ubiquitination"/>
    <property type="evidence" value="ECO:0007669"/>
    <property type="project" value="InterPro"/>
</dbReference>
<evidence type="ECO:0000256" key="4">
    <source>
        <dbReference type="ARBA" id="ARBA00022723"/>
    </source>
</evidence>
<dbReference type="Proteomes" id="UP000007797">
    <property type="component" value="Unassembled WGS sequence"/>
</dbReference>
<evidence type="ECO:0000256" key="5">
    <source>
        <dbReference type="ARBA" id="ARBA00022737"/>
    </source>
</evidence>
<evidence type="ECO:0000313" key="14">
    <source>
        <dbReference type="Proteomes" id="UP000007797"/>
    </source>
</evidence>
<feature type="domain" description="RING-type" evidence="11">
    <location>
        <begin position="341"/>
        <end position="389"/>
    </location>
</feature>
<evidence type="ECO:0000256" key="6">
    <source>
        <dbReference type="ARBA" id="ARBA00022771"/>
    </source>
</evidence>
<keyword evidence="14" id="KW-1185">Reference proteome</keyword>
<feature type="region of interest" description="Disordered" evidence="10">
    <location>
        <begin position="765"/>
        <end position="810"/>
    </location>
</feature>
<feature type="compositionally biased region" description="Low complexity" evidence="10">
    <location>
        <begin position="773"/>
        <end position="785"/>
    </location>
</feature>
<accession>F4Q7J4</accession>
<dbReference type="InterPro" id="IPR031127">
    <property type="entry name" value="E3_UB_ligase_RBR"/>
</dbReference>